<evidence type="ECO:0000256" key="3">
    <source>
        <dbReference type="ARBA" id="ARBA00020631"/>
    </source>
</evidence>
<gene>
    <name evidence="8" type="primary">MED7</name>
    <name evidence="8" type="ORF">H4R34_003846</name>
</gene>
<evidence type="ECO:0000256" key="6">
    <source>
        <dbReference type="ARBA" id="ARBA00023242"/>
    </source>
</evidence>
<dbReference type="Proteomes" id="UP001151582">
    <property type="component" value="Unassembled WGS sequence"/>
</dbReference>
<dbReference type="SUPFAM" id="SSF140718">
    <property type="entry name" value="Mediator hinge subcomplex-like"/>
    <property type="match status" value="1"/>
</dbReference>
<dbReference type="OrthoDB" id="10253553at2759"/>
<dbReference type="GO" id="GO:0016592">
    <property type="term" value="C:mediator complex"/>
    <property type="evidence" value="ECO:0007669"/>
    <property type="project" value="InterPro"/>
</dbReference>
<evidence type="ECO:0000313" key="8">
    <source>
        <dbReference type="EMBL" id="KAJ1976794.1"/>
    </source>
</evidence>
<dbReference type="InterPro" id="IPR044888">
    <property type="entry name" value="Mediatior_Med7_sf"/>
</dbReference>
<keyword evidence="7" id="KW-0010">Activator</keyword>
<comment type="caution">
    <text evidence="8">The sequence shown here is derived from an EMBL/GenBank/DDBJ whole genome shotgun (WGS) entry which is preliminary data.</text>
</comment>
<dbReference type="Gene3D" id="6.10.140.200">
    <property type="match status" value="1"/>
</dbReference>
<dbReference type="PANTHER" id="PTHR21428:SF11">
    <property type="entry name" value="MEDIATOR OF RNA POLYMERASE II TRANSCRIPTION SUBUNIT 7"/>
    <property type="match status" value="1"/>
</dbReference>
<dbReference type="InterPro" id="IPR037212">
    <property type="entry name" value="Med7/Med21-like"/>
</dbReference>
<evidence type="ECO:0000256" key="7">
    <source>
        <dbReference type="RuleBase" id="RU364060"/>
    </source>
</evidence>
<name>A0A9W8AZY8_9FUNG</name>
<proteinExistence type="inferred from homology"/>
<keyword evidence="5 7" id="KW-0804">Transcription</keyword>
<dbReference type="InterPro" id="IPR009244">
    <property type="entry name" value="Mediatior_Med7"/>
</dbReference>
<dbReference type="AlphaFoldDB" id="A0A9W8AZY8"/>
<keyword evidence="9" id="KW-1185">Reference proteome</keyword>
<keyword evidence="4 7" id="KW-0805">Transcription regulation</keyword>
<comment type="function">
    <text evidence="7">Component of the Mediator complex, a coactivator involved in the regulated transcription of nearly all RNA polymerase II-dependent genes. Mediator functions as a bridge to convey information from gene-specific regulatory proteins to the basal RNA polymerase II transcription machinery.</text>
</comment>
<evidence type="ECO:0000256" key="2">
    <source>
        <dbReference type="ARBA" id="ARBA00009994"/>
    </source>
</evidence>
<dbReference type="EMBL" id="JANBQB010000400">
    <property type="protein sequence ID" value="KAJ1976794.1"/>
    <property type="molecule type" value="Genomic_DNA"/>
</dbReference>
<dbReference type="GO" id="GO:0003712">
    <property type="term" value="F:transcription coregulator activity"/>
    <property type="evidence" value="ECO:0007669"/>
    <property type="project" value="InterPro"/>
</dbReference>
<comment type="subcellular location">
    <subcellularLocation>
        <location evidence="1 7">Nucleus</location>
    </subcellularLocation>
</comment>
<evidence type="ECO:0000313" key="9">
    <source>
        <dbReference type="Proteomes" id="UP001151582"/>
    </source>
</evidence>
<accession>A0A9W8AZY8</accession>
<reference evidence="8" key="1">
    <citation type="submission" date="2022-07" db="EMBL/GenBank/DDBJ databases">
        <title>Phylogenomic reconstructions and comparative analyses of Kickxellomycotina fungi.</title>
        <authorList>
            <person name="Reynolds N.K."/>
            <person name="Stajich J.E."/>
            <person name="Barry K."/>
            <person name="Grigoriev I.V."/>
            <person name="Crous P."/>
            <person name="Smith M.E."/>
        </authorList>
    </citation>
    <scope>NUCLEOTIDE SEQUENCE</scope>
    <source>
        <strain evidence="8">RSA 567</strain>
    </source>
</reference>
<keyword evidence="6 7" id="KW-0539">Nucleus</keyword>
<evidence type="ECO:0000256" key="5">
    <source>
        <dbReference type="ARBA" id="ARBA00023163"/>
    </source>
</evidence>
<organism evidence="8 9">
    <name type="scientific">Dimargaris verticillata</name>
    <dbReference type="NCBI Taxonomy" id="2761393"/>
    <lineage>
        <taxon>Eukaryota</taxon>
        <taxon>Fungi</taxon>
        <taxon>Fungi incertae sedis</taxon>
        <taxon>Zoopagomycota</taxon>
        <taxon>Kickxellomycotina</taxon>
        <taxon>Dimargaritomycetes</taxon>
        <taxon>Dimargaritales</taxon>
        <taxon>Dimargaritaceae</taxon>
        <taxon>Dimargaris</taxon>
    </lineage>
</organism>
<dbReference type="GO" id="GO:0006357">
    <property type="term" value="P:regulation of transcription by RNA polymerase II"/>
    <property type="evidence" value="ECO:0007669"/>
    <property type="project" value="InterPro"/>
</dbReference>
<dbReference type="Gene3D" id="6.10.140.1520">
    <property type="match status" value="1"/>
</dbReference>
<protein>
    <recommendedName>
        <fullName evidence="3 7">Mediator of RNA polymerase II transcription subunit 7</fullName>
    </recommendedName>
</protein>
<dbReference type="Pfam" id="PF05983">
    <property type="entry name" value="Med7"/>
    <property type="match status" value="1"/>
</dbReference>
<evidence type="ECO:0000256" key="1">
    <source>
        <dbReference type="ARBA" id="ARBA00004123"/>
    </source>
</evidence>
<evidence type="ECO:0000256" key="4">
    <source>
        <dbReference type="ARBA" id="ARBA00023015"/>
    </source>
</evidence>
<dbReference type="PANTHER" id="PTHR21428">
    <property type="entry name" value="MEDIATOR OF RNA POLYMERASE II TRANSCRIPTION SUBUNIT 7"/>
    <property type="match status" value="1"/>
</dbReference>
<comment type="subunit">
    <text evidence="7">Component of the Mediator complex.</text>
</comment>
<comment type="similarity">
    <text evidence="2 7">Belongs to the Mediator complex subunit 7 family.</text>
</comment>
<dbReference type="GO" id="GO:0070847">
    <property type="term" value="C:core mediator complex"/>
    <property type="evidence" value="ECO:0007669"/>
    <property type="project" value="TreeGrafter"/>
</dbReference>
<sequence>MNPTDVDNAQLDTVFPPPPDFFRHFTEANLARLEEHGSDATLPPPTGELSYLVPPTIPSESEFFMFGQRWPLDDTLPSLKEQEVEQLYPTDGFNRTKELKKLNNSLIFKYLDLIGTLATTPSKFEKDVDDIRLILVNMHHLINEFRPYQARDTLKLMLEDQIARRHQVASEITSACKELSTDLGDASELIRTRLEEAQHVVQQSTSLAQVNDTTLAVKSELASTEADSIRQALDLLNDLV</sequence>